<dbReference type="AlphaFoldDB" id="A0A2W2BP91"/>
<dbReference type="Gene3D" id="3.40.50.720">
    <property type="entry name" value="NAD(P)-binding Rossmann-like Domain"/>
    <property type="match status" value="1"/>
</dbReference>
<dbReference type="EMBL" id="POUB01000254">
    <property type="protein sequence ID" value="PZF89221.1"/>
    <property type="molecule type" value="Genomic_DNA"/>
</dbReference>
<evidence type="ECO:0000313" key="3">
    <source>
        <dbReference type="EMBL" id="PZF89221.1"/>
    </source>
</evidence>
<evidence type="ECO:0000313" key="4">
    <source>
        <dbReference type="Proteomes" id="UP000248749"/>
    </source>
</evidence>
<dbReference type="GO" id="GO:0005886">
    <property type="term" value="C:plasma membrane"/>
    <property type="evidence" value="ECO:0007669"/>
    <property type="project" value="TreeGrafter"/>
</dbReference>
<dbReference type="Pfam" id="PF03435">
    <property type="entry name" value="Sacchrp_dh_NADP"/>
    <property type="match status" value="1"/>
</dbReference>
<protein>
    <submittedName>
        <fullName evidence="3">Saccharopine dehydrogenase</fullName>
    </submittedName>
</protein>
<dbReference type="InterPro" id="IPR005097">
    <property type="entry name" value="Sacchrp_dh_NADP-bd"/>
</dbReference>
<dbReference type="InterPro" id="IPR051276">
    <property type="entry name" value="Saccharopine_DH-like_oxidrdct"/>
</dbReference>
<feature type="domain" description="Saccharopine dehydrogenase NADP binding" evidence="2">
    <location>
        <begin position="9"/>
        <end position="133"/>
    </location>
</feature>
<dbReference type="SUPFAM" id="SSF51735">
    <property type="entry name" value="NAD(P)-binding Rossmann-fold domains"/>
    <property type="match status" value="1"/>
</dbReference>
<organism evidence="3 4">
    <name type="scientific">Micromonospora deserti</name>
    <dbReference type="NCBI Taxonomy" id="2070366"/>
    <lineage>
        <taxon>Bacteria</taxon>
        <taxon>Bacillati</taxon>
        <taxon>Actinomycetota</taxon>
        <taxon>Actinomycetes</taxon>
        <taxon>Micromonosporales</taxon>
        <taxon>Micromonosporaceae</taxon>
        <taxon>Micromonospora</taxon>
    </lineage>
</organism>
<sequence length="393" mass="42134">MGEERAYEIVLFGATGFTGGLTAEYLARHAPAGLRWALAGRNPGKLAAVRDRLAAIDPALAGLPLLTADVTDPGSLRAVAESARVVATTVGPYVHHGEPLVAACARAGTDYLDITGEPEFVDLMYVRHHAEAVRTGARLVHTCGFDSIPYDLGVWYTLKHLPAGVPVTVDGLVRAGGRFSAGTYHSALTAFSRTKQMSRAARERRQVEPRPDDRRVRAVPGRVARSKELGVWTVPLPTIDPQVVRRSAAARPEYGPDFRYRHFAAVKRLPTVLAGAAALGGVVGLVKLPPARRWLLRRLSSGQGPTPQQRAKSWFRVRFVGVGGGRRVLTEVSGGDPGYDETAKMLAESALCLALDELPPTAGQVTPVAAMGDALLDRLVRAGITFRVLDAPR</sequence>
<dbReference type="GO" id="GO:0009247">
    <property type="term" value="P:glycolipid biosynthetic process"/>
    <property type="evidence" value="ECO:0007669"/>
    <property type="project" value="TreeGrafter"/>
</dbReference>
<reference evidence="3 4" key="1">
    <citation type="submission" date="2018-01" db="EMBL/GenBank/DDBJ databases">
        <title>Draft genome sequence of Salinispora sp. 13K206.</title>
        <authorList>
            <person name="Sahin N."/>
            <person name="Saygin H."/>
            <person name="Ay H."/>
        </authorList>
    </citation>
    <scope>NUCLEOTIDE SEQUENCE [LARGE SCALE GENOMIC DNA]</scope>
    <source>
        <strain evidence="3 4">13K206</strain>
    </source>
</reference>
<feature type="region of interest" description="Disordered" evidence="1">
    <location>
        <begin position="195"/>
        <end position="216"/>
    </location>
</feature>
<dbReference type="Proteomes" id="UP000248749">
    <property type="component" value="Unassembled WGS sequence"/>
</dbReference>
<dbReference type="PANTHER" id="PTHR12286:SF5">
    <property type="entry name" value="SACCHAROPINE DEHYDROGENASE-LIKE OXIDOREDUCTASE"/>
    <property type="match status" value="1"/>
</dbReference>
<evidence type="ECO:0000259" key="2">
    <source>
        <dbReference type="Pfam" id="PF03435"/>
    </source>
</evidence>
<keyword evidence="4" id="KW-1185">Reference proteome</keyword>
<proteinExistence type="predicted"/>
<accession>A0A2W2BP91</accession>
<dbReference type="RefSeq" id="WP_111136769.1">
    <property type="nucleotide sequence ID" value="NZ_POUB01000254.1"/>
</dbReference>
<dbReference type="InterPro" id="IPR036291">
    <property type="entry name" value="NAD(P)-bd_dom_sf"/>
</dbReference>
<feature type="compositionally biased region" description="Basic and acidic residues" evidence="1">
    <location>
        <begin position="200"/>
        <end position="216"/>
    </location>
</feature>
<dbReference type="OrthoDB" id="4369409at2"/>
<evidence type="ECO:0000256" key="1">
    <source>
        <dbReference type="SAM" id="MobiDB-lite"/>
    </source>
</evidence>
<name>A0A2W2BP91_9ACTN</name>
<gene>
    <name evidence="3" type="ORF">C1I99_25640</name>
</gene>
<dbReference type="PANTHER" id="PTHR12286">
    <property type="entry name" value="SACCHAROPINE DEHYDROGENASE-LIKE OXIDOREDUCTASE"/>
    <property type="match status" value="1"/>
</dbReference>
<comment type="caution">
    <text evidence="3">The sequence shown here is derived from an EMBL/GenBank/DDBJ whole genome shotgun (WGS) entry which is preliminary data.</text>
</comment>